<keyword evidence="2" id="KW-1185">Reference proteome</keyword>
<evidence type="ECO:0000313" key="1">
    <source>
        <dbReference type="EMBL" id="QBP42273.1"/>
    </source>
</evidence>
<dbReference type="KEGG" id="panc:E2636_14425"/>
<dbReference type="AlphaFoldDB" id="A0A4P7A0U4"/>
<name>A0A4P7A0U4_9BACL</name>
<evidence type="ECO:0000313" key="2">
    <source>
        <dbReference type="Proteomes" id="UP000294292"/>
    </source>
</evidence>
<reference evidence="1 2" key="1">
    <citation type="submission" date="2019-03" db="EMBL/GenBank/DDBJ databases">
        <title>Complete genome sequence of Paenisporosarcina antarctica CGMCC 1.6503T.</title>
        <authorList>
            <person name="Rong J.-C."/>
            <person name="Chi N.-Y."/>
            <person name="Zhang Q.-F."/>
        </authorList>
    </citation>
    <scope>NUCLEOTIDE SEQUENCE [LARGE SCALE GENOMIC DNA]</scope>
    <source>
        <strain evidence="1 2">CGMCC 1.6503</strain>
    </source>
</reference>
<sequence length="67" mass="7580">MDRVSTDSSVVNFGCHVVITKGDVVKIDLHVVKIAVHVVIGKFRYFLSLYLVVGFQWKFGRGPRNQC</sequence>
<dbReference type="EMBL" id="CP038015">
    <property type="protein sequence ID" value="QBP42273.1"/>
    <property type="molecule type" value="Genomic_DNA"/>
</dbReference>
<accession>A0A4P7A0U4</accession>
<dbReference type="Proteomes" id="UP000294292">
    <property type="component" value="Chromosome"/>
</dbReference>
<gene>
    <name evidence="1" type="ORF">E2636_14425</name>
</gene>
<protein>
    <submittedName>
        <fullName evidence="1">Uncharacterized protein</fullName>
    </submittedName>
</protein>
<proteinExistence type="predicted"/>
<organism evidence="1 2">
    <name type="scientific">Paenisporosarcina antarctica</name>
    <dbReference type="NCBI Taxonomy" id="417367"/>
    <lineage>
        <taxon>Bacteria</taxon>
        <taxon>Bacillati</taxon>
        <taxon>Bacillota</taxon>
        <taxon>Bacilli</taxon>
        <taxon>Bacillales</taxon>
        <taxon>Caryophanaceae</taxon>
        <taxon>Paenisporosarcina</taxon>
    </lineage>
</organism>